<accession>A0A0V1GL84</accession>
<evidence type="ECO:0000313" key="2">
    <source>
        <dbReference type="EMBL" id="KRY99438.1"/>
    </source>
</evidence>
<dbReference type="EMBL" id="JYDP01000844">
    <property type="protein sequence ID" value="KRY99438.1"/>
    <property type="molecule type" value="Genomic_DNA"/>
</dbReference>
<protein>
    <submittedName>
        <fullName evidence="1">Uncharacterized protein</fullName>
    </submittedName>
</protein>
<evidence type="ECO:0000313" key="1">
    <source>
        <dbReference type="EMBL" id="KRY99028.1"/>
    </source>
</evidence>
<dbReference type="EMBL" id="JYDP01001043">
    <property type="protein sequence ID" value="KRY99028.1"/>
    <property type="molecule type" value="Genomic_DNA"/>
</dbReference>
<name>A0A0V1GL84_9BILA</name>
<reference evidence="1 3" key="1">
    <citation type="submission" date="2015-01" db="EMBL/GenBank/DDBJ databases">
        <title>Evolution of Trichinella species and genotypes.</title>
        <authorList>
            <person name="Korhonen P.K."/>
            <person name="Edoardo P."/>
            <person name="Giuseppe L.R."/>
            <person name="Gasser R.B."/>
        </authorList>
    </citation>
    <scope>NUCLEOTIDE SEQUENCE [LARGE SCALE GENOMIC DNA]</scope>
    <source>
        <strain evidence="1">ISS1029</strain>
    </source>
</reference>
<evidence type="ECO:0000313" key="3">
    <source>
        <dbReference type="Proteomes" id="UP000055024"/>
    </source>
</evidence>
<sequence length="36" mass="4310">MFNIRDKKGSVAFRNHFTPHMLCQSMIIANYPRWQA</sequence>
<gene>
    <name evidence="1" type="ORF">T11_10042</name>
    <name evidence="2" type="ORF">T11_12688</name>
</gene>
<organism evidence="1 3">
    <name type="scientific">Trichinella zimbabwensis</name>
    <dbReference type="NCBI Taxonomy" id="268475"/>
    <lineage>
        <taxon>Eukaryota</taxon>
        <taxon>Metazoa</taxon>
        <taxon>Ecdysozoa</taxon>
        <taxon>Nematoda</taxon>
        <taxon>Enoplea</taxon>
        <taxon>Dorylaimia</taxon>
        <taxon>Trichinellida</taxon>
        <taxon>Trichinellidae</taxon>
        <taxon>Trichinella</taxon>
    </lineage>
</organism>
<dbReference type="Proteomes" id="UP000055024">
    <property type="component" value="Unassembled WGS sequence"/>
</dbReference>
<comment type="caution">
    <text evidence="1">The sequence shown here is derived from an EMBL/GenBank/DDBJ whole genome shotgun (WGS) entry which is preliminary data.</text>
</comment>
<keyword evidence="3" id="KW-1185">Reference proteome</keyword>
<proteinExistence type="predicted"/>
<dbReference type="AlphaFoldDB" id="A0A0V1GL84"/>